<dbReference type="eggNOG" id="ENOG502S6TW">
    <property type="taxonomic scope" value="Eukaryota"/>
</dbReference>
<dbReference type="AlphaFoldDB" id="B9SFT9"/>
<name>B9SFT9_RICCO</name>
<evidence type="ECO:0000313" key="2">
    <source>
        <dbReference type="EMBL" id="EEF37482.1"/>
    </source>
</evidence>
<evidence type="ECO:0000256" key="1">
    <source>
        <dbReference type="SAM" id="MobiDB-lite"/>
    </source>
</evidence>
<feature type="compositionally biased region" description="Low complexity" evidence="1">
    <location>
        <begin position="7"/>
        <end position="22"/>
    </location>
</feature>
<dbReference type="PANTHER" id="PTHR37182:SF2">
    <property type="entry name" value="F24J8.11 PROTEIN"/>
    <property type="match status" value="1"/>
</dbReference>
<organism evidence="2 3">
    <name type="scientific">Ricinus communis</name>
    <name type="common">Castor bean</name>
    <dbReference type="NCBI Taxonomy" id="3988"/>
    <lineage>
        <taxon>Eukaryota</taxon>
        <taxon>Viridiplantae</taxon>
        <taxon>Streptophyta</taxon>
        <taxon>Embryophyta</taxon>
        <taxon>Tracheophyta</taxon>
        <taxon>Spermatophyta</taxon>
        <taxon>Magnoliopsida</taxon>
        <taxon>eudicotyledons</taxon>
        <taxon>Gunneridae</taxon>
        <taxon>Pentapetalae</taxon>
        <taxon>rosids</taxon>
        <taxon>fabids</taxon>
        <taxon>Malpighiales</taxon>
        <taxon>Euphorbiaceae</taxon>
        <taxon>Acalyphoideae</taxon>
        <taxon>Acalypheae</taxon>
        <taxon>Ricinus</taxon>
    </lineage>
</organism>
<accession>B9SFT9</accession>
<dbReference type="KEGG" id="rcu:8286364"/>
<dbReference type="InParanoid" id="B9SFT9"/>
<dbReference type="Proteomes" id="UP000008311">
    <property type="component" value="Unassembled WGS sequence"/>
</dbReference>
<dbReference type="OrthoDB" id="785928at2759"/>
<dbReference type="STRING" id="3988.B9SFT9"/>
<protein>
    <submittedName>
        <fullName evidence="2">Uncharacterized protein</fullName>
    </submittedName>
</protein>
<dbReference type="PANTHER" id="PTHR37182">
    <property type="entry name" value="F24J8.11 PROTEIN"/>
    <property type="match status" value="1"/>
</dbReference>
<reference evidence="3" key="1">
    <citation type="journal article" date="2010" name="Nat. Biotechnol.">
        <title>Draft genome sequence of the oilseed species Ricinus communis.</title>
        <authorList>
            <person name="Chan A.P."/>
            <person name="Crabtree J."/>
            <person name="Zhao Q."/>
            <person name="Lorenzi H."/>
            <person name="Orvis J."/>
            <person name="Puiu D."/>
            <person name="Melake-Berhan A."/>
            <person name="Jones K.M."/>
            <person name="Redman J."/>
            <person name="Chen G."/>
            <person name="Cahoon E.B."/>
            <person name="Gedil M."/>
            <person name="Stanke M."/>
            <person name="Haas B.J."/>
            <person name="Wortman J.R."/>
            <person name="Fraser-Liggett C.M."/>
            <person name="Ravel J."/>
            <person name="Rabinowicz P.D."/>
        </authorList>
    </citation>
    <scope>NUCLEOTIDE SEQUENCE [LARGE SCALE GENOMIC DNA]</scope>
    <source>
        <strain evidence="3">cv. Hale</strain>
    </source>
</reference>
<feature type="region of interest" description="Disordered" evidence="1">
    <location>
        <begin position="1"/>
        <end position="22"/>
    </location>
</feature>
<dbReference type="OMA" id="RIWACHQ"/>
<dbReference type="FunCoup" id="B9SFT9">
    <property type="interactions" value="639"/>
</dbReference>
<dbReference type="EMBL" id="EQ973947">
    <property type="protein sequence ID" value="EEF37482.1"/>
    <property type="molecule type" value="Genomic_DNA"/>
</dbReference>
<gene>
    <name evidence="2" type="ORF">RCOM_0723160</name>
</gene>
<keyword evidence="3" id="KW-1185">Reference proteome</keyword>
<sequence length="141" mass="14927">MAHSLTTTPAAAIPISSSSKSKNPTIHVASLGFQGLLAHHKDSKPASHSNLVHRSRRTVTLGLASGLLLGLTVGEGSANAARRQAPPPPEEKKDPNVSGVQAKVLASKKRKEAMKESIAKLREKGKVVDEQSKPIMNELSE</sequence>
<proteinExistence type="predicted"/>
<evidence type="ECO:0000313" key="3">
    <source>
        <dbReference type="Proteomes" id="UP000008311"/>
    </source>
</evidence>
<feature type="region of interest" description="Disordered" evidence="1">
    <location>
        <begin position="77"/>
        <end position="112"/>
    </location>
</feature>